<comment type="similarity">
    <text evidence="1 2">Belongs to the OprB family.</text>
</comment>
<dbReference type="InterPro" id="IPR052932">
    <property type="entry name" value="OprB_Porin"/>
</dbReference>
<sequence>MKSTALLCPLLTAALFSPLCQAQAQAPSRDGPLAGLGERLAGYGIQPHAQFWSLSMKNLDTGPRPHSFGNSGDLFVGADVDLDTLAGLEGAAVHFEETFFILDTATGQPTSRAWQGAAGSYFAGAPIHNDITSNQLSLLTYQQTWLDGRLDMSLGRTNARRYFYIYNCETVVTCNDPIIDSSTGILPPPYGSWGGYLKYQATPGVYLHAGAFESNPVDYLKKRKGLDFSTDDASGTSLLLGIGSRDDGAYRARYELNGYYNTANQYDPLTGASEHGTGGAFFKFQQGFWRADGGQGTAPQALLAFGSLSLAADDKQPFSRFAEIGLTYLAPFDRPQDKLNLKASYLRLNEHQLRFQQQARIANGGDSRLGERNVYAIEANGHFALGRHLALEPSVQYLINPDNFYNPEARELSGNGFVVGLQVMYDVGAALGL</sequence>
<dbReference type="GO" id="GO:0015288">
    <property type="term" value="F:porin activity"/>
    <property type="evidence" value="ECO:0007669"/>
    <property type="project" value="InterPro"/>
</dbReference>
<gene>
    <name evidence="3" type="ORF">PCL1606_27080</name>
</gene>
<evidence type="ECO:0000256" key="1">
    <source>
        <dbReference type="ARBA" id="ARBA00008769"/>
    </source>
</evidence>
<dbReference type="PANTHER" id="PTHR37944">
    <property type="entry name" value="PORIN B"/>
    <property type="match status" value="1"/>
</dbReference>
<dbReference type="GO" id="GO:0016020">
    <property type="term" value="C:membrane"/>
    <property type="evidence" value="ECO:0007669"/>
    <property type="project" value="InterPro"/>
</dbReference>
<dbReference type="Pfam" id="PF04966">
    <property type="entry name" value="OprB"/>
    <property type="match status" value="1"/>
</dbReference>
<accession>A0A0D5XZN4</accession>
<dbReference type="KEGG" id="pcz:PCL1606_27080"/>
<evidence type="ECO:0000313" key="3">
    <source>
        <dbReference type="EMBL" id="AKA24159.1"/>
    </source>
</evidence>
<dbReference type="RefSeq" id="WP_045882724.1">
    <property type="nucleotide sequence ID" value="NZ_CP011110.1"/>
</dbReference>
<keyword evidence="2" id="KW-0732">Signal</keyword>
<dbReference type="Proteomes" id="UP000032748">
    <property type="component" value="Chromosome"/>
</dbReference>
<dbReference type="PANTHER" id="PTHR37944:SF1">
    <property type="entry name" value="PORIN B"/>
    <property type="match status" value="1"/>
</dbReference>
<organism evidence="3 4">
    <name type="scientific">Pseudomonas chlororaphis</name>
    <dbReference type="NCBI Taxonomy" id="587753"/>
    <lineage>
        <taxon>Bacteria</taxon>
        <taxon>Pseudomonadati</taxon>
        <taxon>Pseudomonadota</taxon>
        <taxon>Gammaproteobacteria</taxon>
        <taxon>Pseudomonadales</taxon>
        <taxon>Pseudomonadaceae</taxon>
        <taxon>Pseudomonas</taxon>
    </lineage>
</organism>
<feature type="chain" id="PRO_5007227853" evidence="2">
    <location>
        <begin position="23"/>
        <end position="433"/>
    </location>
</feature>
<evidence type="ECO:0000256" key="2">
    <source>
        <dbReference type="RuleBase" id="RU363072"/>
    </source>
</evidence>
<dbReference type="PATRIC" id="fig|587753.10.peg.2703"/>
<proteinExistence type="inferred from homology"/>
<feature type="signal peptide" evidence="2">
    <location>
        <begin position="1"/>
        <end position="22"/>
    </location>
</feature>
<name>A0A0D5XZN4_9PSED</name>
<dbReference type="InterPro" id="IPR038673">
    <property type="entry name" value="OprB_sf"/>
</dbReference>
<evidence type="ECO:0000313" key="4">
    <source>
        <dbReference type="Proteomes" id="UP000032748"/>
    </source>
</evidence>
<dbReference type="EMBL" id="CP011110">
    <property type="protein sequence ID" value="AKA24159.1"/>
    <property type="molecule type" value="Genomic_DNA"/>
</dbReference>
<dbReference type="GO" id="GO:0008643">
    <property type="term" value="P:carbohydrate transport"/>
    <property type="evidence" value="ECO:0007669"/>
    <property type="project" value="InterPro"/>
</dbReference>
<dbReference type="AlphaFoldDB" id="A0A0D5XZN4"/>
<dbReference type="Gene3D" id="2.40.160.180">
    <property type="entry name" value="Carbohydrate-selective porin OprB"/>
    <property type="match status" value="1"/>
</dbReference>
<reference evidence="3 4" key="1">
    <citation type="journal article" date="2015" name="Mol. Plant Microbe Interact.">
        <title>Comparative Genomic Analysis of Pseudomonas chlororaphis PCL1606 Reveals New Insight into Antifungal Compounds Involved in Biocontrol.</title>
        <authorList>
            <person name="Calderon C.E."/>
            <person name="Ramos C."/>
            <person name="de Vicente A."/>
            <person name="Cazorla F.M."/>
        </authorList>
    </citation>
    <scope>NUCLEOTIDE SEQUENCE [LARGE SCALE GENOMIC DNA]</scope>
    <source>
        <strain evidence="3 4">PCL1606</strain>
    </source>
</reference>
<dbReference type="InterPro" id="IPR007049">
    <property type="entry name" value="Carb-sel_porin_OprB"/>
</dbReference>
<protein>
    <submittedName>
        <fullName evidence="3">OprB family carbohydrate-selective porin</fullName>
    </submittedName>
</protein>